<organism evidence="3">
    <name type="scientific">Caenorhabditis brenneri</name>
    <name type="common">Nematode worm</name>
    <dbReference type="NCBI Taxonomy" id="135651"/>
    <lineage>
        <taxon>Eukaryota</taxon>
        <taxon>Metazoa</taxon>
        <taxon>Ecdysozoa</taxon>
        <taxon>Nematoda</taxon>
        <taxon>Chromadorea</taxon>
        <taxon>Rhabditida</taxon>
        <taxon>Rhabditina</taxon>
        <taxon>Rhabditomorpha</taxon>
        <taxon>Rhabditoidea</taxon>
        <taxon>Rhabditidae</taxon>
        <taxon>Peloderinae</taxon>
        <taxon>Caenorhabditis</taxon>
    </lineage>
</organism>
<dbReference type="Pfam" id="PF00646">
    <property type="entry name" value="F-box"/>
    <property type="match status" value="1"/>
</dbReference>
<evidence type="ECO:0000259" key="1">
    <source>
        <dbReference type="PROSITE" id="PS50181"/>
    </source>
</evidence>
<dbReference type="AlphaFoldDB" id="G0NXM0"/>
<dbReference type="InterPro" id="IPR012885">
    <property type="entry name" value="F-box_Sdz-33"/>
</dbReference>
<dbReference type="Proteomes" id="UP000008068">
    <property type="component" value="Unassembled WGS sequence"/>
</dbReference>
<dbReference type="PANTHER" id="PTHR21503:SF8">
    <property type="entry name" value="F-BOX ASSOCIATED DOMAIN-CONTAINING PROTEIN-RELATED"/>
    <property type="match status" value="1"/>
</dbReference>
<dbReference type="EMBL" id="GL379973">
    <property type="protein sequence ID" value="EGT39584.1"/>
    <property type="molecule type" value="Genomic_DNA"/>
</dbReference>
<keyword evidence="3" id="KW-1185">Reference proteome</keyword>
<sequence>MVVESFPILRLPSLAREKVLKFLIPIQVFLLSQFSKRMRYAVKSEYRNTGQELSVSVHSSSMLICTHFSGKITGEFYVNEIEISNEWGMRIGSKSFKKRFIRLTLRIYNRNSQEYTKQLLEEFIDVFSFPIAKMSFSPDKEDYKSMIQWVNTYSQKTQLIIVNGPRVPVERYFYVLEHLESPNNVEFQLLIEDHDSRSSRIPTFRAEKIKFIYGDFIRLRHLKSFNGKEYIIREATINDKELNEFLRGLAAGANPNLRRLKLERYGKAVIDDVLKNLRAGKIGEYSDYEEQWSFELENGNQAILTYDELLPRIEESSIDIVINRD</sequence>
<dbReference type="InParanoid" id="G0NXM0"/>
<gene>
    <name evidence="2" type="ORF">CAEBREN_21085</name>
</gene>
<accession>G0NXM0</accession>
<dbReference type="PROSITE" id="PS50181">
    <property type="entry name" value="FBOX"/>
    <property type="match status" value="1"/>
</dbReference>
<dbReference type="OrthoDB" id="5777565at2759"/>
<dbReference type="InterPro" id="IPR001810">
    <property type="entry name" value="F-box_dom"/>
</dbReference>
<protein>
    <recommendedName>
        <fullName evidence="1">F-box domain-containing protein</fullName>
    </recommendedName>
</protein>
<evidence type="ECO:0000313" key="3">
    <source>
        <dbReference type="Proteomes" id="UP000008068"/>
    </source>
</evidence>
<proteinExistence type="predicted"/>
<dbReference type="Pfam" id="PF07735">
    <property type="entry name" value="FBA_2"/>
    <property type="match status" value="1"/>
</dbReference>
<dbReference type="HOGENOM" id="CLU_855860_0_0_1"/>
<name>G0NXM0_CAEBE</name>
<dbReference type="PANTHER" id="PTHR21503">
    <property type="entry name" value="F-BOX-CONTAINING HYPOTHETICAL PROTEIN C.ELEGANS"/>
    <property type="match status" value="1"/>
</dbReference>
<reference evidence="3" key="1">
    <citation type="submission" date="2011-07" db="EMBL/GenBank/DDBJ databases">
        <authorList>
            <consortium name="Caenorhabditis brenneri Sequencing and Analysis Consortium"/>
            <person name="Wilson R.K."/>
        </authorList>
    </citation>
    <scope>NUCLEOTIDE SEQUENCE [LARGE SCALE GENOMIC DNA]</scope>
    <source>
        <strain evidence="3">PB2801</strain>
    </source>
</reference>
<evidence type="ECO:0000313" key="2">
    <source>
        <dbReference type="EMBL" id="EGT39584.1"/>
    </source>
</evidence>
<feature type="domain" description="F-box" evidence="1">
    <location>
        <begin position="5"/>
        <end position="53"/>
    </location>
</feature>
<dbReference type="eggNOG" id="ENOG502TK8N">
    <property type="taxonomic scope" value="Eukaryota"/>
</dbReference>